<dbReference type="Proteomes" id="UP001235720">
    <property type="component" value="Unassembled WGS sequence"/>
</dbReference>
<feature type="transmembrane region" description="Helical" evidence="2">
    <location>
        <begin position="755"/>
        <end position="774"/>
    </location>
</feature>
<accession>A0ABT7TCA0</accession>
<feature type="region of interest" description="Disordered" evidence="1">
    <location>
        <begin position="385"/>
        <end position="491"/>
    </location>
</feature>
<proteinExistence type="predicted"/>
<dbReference type="RefSeq" id="WP_289468940.1">
    <property type="nucleotide sequence ID" value="NZ_JAUCMM010000001.1"/>
</dbReference>
<dbReference type="InterPro" id="IPR013783">
    <property type="entry name" value="Ig-like_fold"/>
</dbReference>
<dbReference type="Pfam" id="PF17936">
    <property type="entry name" value="Big_6"/>
    <property type="match status" value="1"/>
</dbReference>
<evidence type="ECO:0000313" key="5">
    <source>
        <dbReference type="Proteomes" id="UP001235720"/>
    </source>
</evidence>
<feature type="compositionally biased region" description="Gly residues" evidence="1">
    <location>
        <begin position="456"/>
        <end position="471"/>
    </location>
</feature>
<feature type="compositionally biased region" description="Low complexity" evidence="1">
    <location>
        <begin position="81"/>
        <end position="97"/>
    </location>
</feature>
<feature type="domain" description="Bacterial Ig" evidence="3">
    <location>
        <begin position="327"/>
        <end position="398"/>
    </location>
</feature>
<organism evidence="4 5">
    <name type="scientific">Curtobacterium subtropicum</name>
    <dbReference type="NCBI Taxonomy" id="3055138"/>
    <lineage>
        <taxon>Bacteria</taxon>
        <taxon>Bacillati</taxon>
        <taxon>Actinomycetota</taxon>
        <taxon>Actinomycetes</taxon>
        <taxon>Micrococcales</taxon>
        <taxon>Microbacteriaceae</taxon>
        <taxon>Curtobacterium</taxon>
    </lineage>
</organism>
<keyword evidence="2" id="KW-0472">Membrane</keyword>
<feature type="transmembrane region" description="Helical" evidence="2">
    <location>
        <begin position="595"/>
        <end position="616"/>
    </location>
</feature>
<name>A0ABT7TCA0_9MICO</name>
<feature type="transmembrane region" description="Helical" evidence="2">
    <location>
        <begin position="508"/>
        <end position="534"/>
    </location>
</feature>
<feature type="compositionally biased region" description="Polar residues" evidence="1">
    <location>
        <begin position="285"/>
        <end position="294"/>
    </location>
</feature>
<feature type="compositionally biased region" description="Low complexity" evidence="1">
    <location>
        <begin position="118"/>
        <end position="127"/>
    </location>
</feature>
<feature type="region of interest" description="Disordered" evidence="1">
    <location>
        <begin position="49"/>
        <end position="146"/>
    </location>
</feature>
<feature type="compositionally biased region" description="Low complexity" evidence="1">
    <location>
        <begin position="49"/>
        <end position="73"/>
    </location>
</feature>
<feature type="transmembrane region" description="Helical" evidence="2">
    <location>
        <begin position="722"/>
        <end position="743"/>
    </location>
</feature>
<protein>
    <submittedName>
        <fullName evidence="4">Ig-like domain-containing protein</fullName>
    </submittedName>
</protein>
<reference evidence="4 5" key="1">
    <citation type="submission" date="2023-06" db="EMBL/GenBank/DDBJ databases">
        <authorList>
            <person name="Feng G."/>
            <person name="Li J."/>
            <person name="Zhu H."/>
        </authorList>
    </citation>
    <scope>NUCLEOTIDE SEQUENCE [LARGE SCALE GENOMIC DNA]</scope>
    <source>
        <strain evidence="4 5">RHCJP20</strain>
    </source>
</reference>
<feature type="compositionally biased region" description="Polar residues" evidence="1">
    <location>
        <begin position="385"/>
        <end position="400"/>
    </location>
</feature>
<feature type="transmembrane region" description="Helical" evidence="2">
    <location>
        <begin position="693"/>
        <end position="716"/>
    </location>
</feature>
<evidence type="ECO:0000256" key="2">
    <source>
        <dbReference type="SAM" id="Phobius"/>
    </source>
</evidence>
<feature type="transmembrane region" description="Helical" evidence="2">
    <location>
        <begin position="786"/>
        <end position="803"/>
    </location>
</feature>
<feature type="region of interest" description="Disordered" evidence="1">
    <location>
        <begin position="1"/>
        <end position="27"/>
    </location>
</feature>
<keyword evidence="5" id="KW-1185">Reference proteome</keyword>
<dbReference type="Gene3D" id="2.60.40.10">
    <property type="entry name" value="Immunoglobulins"/>
    <property type="match status" value="2"/>
</dbReference>
<keyword evidence="2" id="KW-1133">Transmembrane helix</keyword>
<evidence type="ECO:0000256" key="1">
    <source>
        <dbReference type="SAM" id="MobiDB-lite"/>
    </source>
</evidence>
<feature type="transmembrane region" description="Helical" evidence="2">
    <location>
        <begin position="566"/>
        <end position="589"/>
    </location>
</feature>
<sequence>MEPVDTLGDNVEQGTVGDGGPVGRPRTRSGLLTAGVAIVMTAGAFLLGAPPASATTSTTTTTTTTSTTTAAPPEHIVETRSASAAGTASATTASTGGEPQQDDDAARTASPTPFPQFSTLPPDTGSPSPSPTERPAVRPTIADPGDVTTATVRLHGSGTPGHRVRVAGPAVTGSTGCTATVADDGSWACIATVRSGPQQVFTVVDETDTTLGSSRAPASDVVVPPVITTDRPTSGPVSGTGLPGATVAVSVSGTPVDRTARVDASGHWSVALPGSTRDGRATVSAAQTASTGNGFRSDLRSAPSAPRTVVVDRTAPAAPVVTAPGADERVRSQPFTVRGTGEAGAVLTVYLDRSPVCRTDVGADGRWSCTTTGTTAAAGTRTVSAMQQDAAGNSSPSSTGVRVALSGSTPSTSSSTSGPAVGPTSSSATPGSPDAAPGTTAGGGGGPTGTDPTGTGASGPGAGGGTTGAAGDGPASTTSGVPDWSGPAGDWTAGTAYDRGVRPVQASFSWGTVLLATGVAAGFLVLVAVPLAVVGAAVRGRLRNPFTALLGRNRSRRDRRLGDEVLPTWAAAALGVGIVVVTTLLGVGTSLEARYVRLALAVLLGSAVTTAAVVLATRWAAGRDRTAVGFRVSPWLVLAAVTGCALTRVADLSPALVVGAVLVPVGRPGADTAALRLGSSVARGVRSATARSGALLGVAATGWILHSLVGGSGFWTTLTAEFATTLCVGAVGALVVTLLPFPGSAGAALVTGARVRWVALTAGAVALAALTTGAPAPAVPSPTETAVAAGLCALAVACCWVWVRGTRAAAAPQR</sequence>
<gene>
    <name evidence="4" type="ORF">QUG98_01905</name>
</gene>
<evidence type="ECO:0000313" key="4">
    <source>
        <dbReference type="EMBL" id="MDM7887196.1"/>
    </source>
</evidence>
<comment type="caution">
    <text evidence="4">The sequence shown here is derived from an EMBL/GenBank/DDBJ whole genome shotgun (WGS) entry which is preliminary data.</text>
</comment>
<keyword evidence="2" id="KW-0812">Transmembrane</keyword>
<evidence type="ECO:0000259" key="3">
    <source>
        <dbReference type="Pfam" id="PF17936"/>
    </source>
</evidence>
<dbReference type="EMBL" id="JAUCMM010000001">
    <property type="protein sequence ID" value="MDM7887196.1"/>
    <property type="molecule type" value="Genomic_DNA"/>
</dbReference>
<feature type="region of interest" description="Disordered" evidence="1">
    <location>
        <begin position="285"/>
        <end position="304"/>
    </location>
</feature>
<feature type="compositionally biased region" description="Low complexity" evidence="1">
    <location>
        <begin position="406"/>
        <end position="439"/>
    </location>
</feature>
<dbReference type="InterPro" id="IPR041498">
    <property type="entry name" value="Big_6"/>
</dbReference>